<protein>
    <submittedName>
        <fullName evidence="1">Uncharacterized protein</fullName>
    </submittedName>
</protein>
<name>A0A1F6Y493_9BACT</name>
<evidence type="ECO:0000313" key="2">
    <source>
        <dbReference type="Proteomes" id="UP000177693"/>
    </source>
</evidence>
<evidence type="ECO:0000313" key="1">
    <source>
        <dbReference type="EMBL" id="OGJ01145.1"/>
    </source>
</evidence>
<accession>A0A1F6Y493</accession>
<organism evidence="1 2">
    <name type="scientific">Candidatus Nomurabacteria bacterium RIFCSPLOWO2_02_FULL_40_67</name>
    <dbReference type="NCBI Taxonomy" id="1801787"/>
    <lineage>
        <taxon>Bacteria</taxon>
        <taxon>Candidatus Nomuraibacteriota</taxon>
    </lineage>
</organism>
<dbReference type="Proteomes" id="UP000177693">
    <property type="component" value="Unassembled WGS sequence"/>
</dbReference>
<sequence>MSSEKIVDGATGVKVYLRRLFADETITYGDVKVVIFELVQNGNFQKMFGELGEKRRCWKNKEEALAFAEQNTEKLGPNSNFFELEGGFVANVNLDGDGQPYVNFVSPLSNDSAWYAGFQPRVFYPQQ</sequence>
<reference evidence="1 2" key="1">
    <citation type="journal article" date="2016" name="Nat. Commun.">
        <title>Thousands of microbial genomes shed light on interconnected biogeochemical processes in an aquifer system.</title>
        <authorList>
            <person name="Anantharaman K."/>
            <person name="Brown C.T."/>
            <person name="Hug L.A."/>
            <person name="Sharon I."/>
            <person name="Castelle C.J."/>
            <person name="Probst A.J."/>
            <person name="Thomas B.C."/>
            <person name="Singh A."/>
            <person name="Wilkins M.J."/>
            <person name="Karaoz U."/>
            <person name="Brodie E.L."/>
            <person name="Williams K.H."/>
            <person name="Hubbard S.S."/>
            <person name="Banfield J.F."/>
        </authorList>
    </citation>
    <scope>NUCLEOTIDE SEQUENCE [LARGE SCALE GENOMIC DNA]</scope>
</reference>
<dbReference type="EMBL" id="MFVL01000023">
    <property type="protein sequence ID" value="OGJ01145.1"/>
    <property type="molecule type" value="Genomic_DNA"/>
</dbReference>
<proteinExistence type="predicted"/>
<gene>
    <name evidence="1" type="ORF">A3I23_02570</name>
</gene>
<dbReference type="AlphaFoldDB" id="A0A1F6Y493"/>
<comment type="caution">
    <text evidence="1">The sequence shown here is derived from an EMBL/GenBank/DDBJ whole genome shotgun (WGS) entry which is preliminary data.</text>
</comment>